<proteinExistence type="predicted"/>
<accession>A0A2P2N159</accession>
<dbReference type="EMBL" id="GGEC01055741">
    <property type="protein sequence ID" value="MBX36225.1"/>
    <property type="molecule type" value="Transcribed_RNA"/>
</dbReference>
<evidence type="ECO:0000313" key="1">
    <source>
        <dbReference type="EMBL" id="MBX36225.1"/>
    </source>
</evidence>
<name>A0A2P2N159_RHIMU</name>
<sequence length="61" mass="7168">MNSICVIYGPNKALIVRCLIVLHLEHHPLLILLVFFYELFWCSFIRSVHSSPWSFEIHGVK</sequence>
<dbReference type="AlphaFoldDB" id="A0A2P2N159"/>
<reference evidence="1" key="1">
    <citation type="submission" date="2018-02" db="EMBL/GenBank/DDBJ databases">
        <title>Rhizophora mucronata_Transcriptome.</title>
        <authorList>
            <person name="Meera S.P."/>
            <person name="Sreeshan A."/>
            <person name="Augustine A."/>
        </authorList>
    </citation>
    <scope>NUCLEOTIDE SEQUENCE</scope>
    <source>
        <tissue evidence="1">Leaf</tissue>
    </source>
</reference>
<organism evidence="1">
    <name type="scientific">Rhizophora mucronata</name>
    <name type="common">Asiatic mangrove</name>
    <dbReference type="NCBI Taxonomy" id="61149"/>
    <lineage>
        <taxon>Eukaryota</taxon>
        <taxon>Viridiplantae</taxon>
        <taxon>Streptophyta</taxon>
        <taxon>Embryophyta</taxon>
        <taxon>Tracheophyta</taxon>
        <taxon>Spermatophyta</taxon>
        <taxon>Magnoliopsida</taxon>
        <taxon>eudicotyledons</taxon>
        <taxon>Gunneridae</taxon>
        <taxon>Pentapetalae</taxon>
        <taxon>rosids</taxon>
        <taxon>fabids</taxon>
        <taxon>Malpighiales</taxon>
        <taxon>Rhizophoraceae</taxon>
        <taxon>Rhizophora</taxon>
    </lineage>
</organism>
<protein>
    <submittedName>
        <fullName evidence="1">Uncharacterized protein</fullName>
    </submittedName>
</protein>